<proteinExistence type="predicted"/>
<dbReference type="KEGG" id="apuu:APUU_20070S"/>
<dbReference type="EMBL" id="AP024444">
    <property type="protein sequence ID" value="BCS19638.1"/>
    <property type="molecule type" value="Genomic_DNA"/>
</dbReference>
<accession>A0A7R7XEM8</accession>
<reference evidence="1" key="2">
    <citation type="submission" date="2021-02" db="EMBL/GenBank/DDBJ databases">
        <title>Aspergillus puulaauensis MK2 genome sequence.</title>
        <authorList>
            <person name="Futagami T."/>
            <person name="Mori K."/>
            <person name="Kadooka C."/>
            <person name="Tanaka T."/>
        </authorList>
    </citation>
    <scope>NUCLEOTIDE SEQUENCE</scope>
    <source>
        <strain evidence="1">MK2</strain>
    </source>
</reference>
<evidence type="ECO:0000313" key="2">
    <source>
        <dbReference type="Proteomes" id="UP000654913"/>
    </source>
</evidence>
<dbReference type="AlphaFoldDB" id="A0A7R7XEM8"/>
<sequence>MPKRNREPRPQHVLSVTEGRILTPTELRDDSNLEVRYGVIYGLLGISTSPAKFLLEDSKRTLPKFRNQCRWDRTNGHIEVDGQAVLAPMRRDE</sequence>
<keyword evidence="2" id="KW-1185">Reference proteome</keyword>
<evidence type="ECO:0000313" key="1">
    <source>
        <dbReference type="EMBL" id="BCS19638.1"/>
    </source>
</evidence>
<gene>
    <name evidence="1" type="ORF">APUU_20070S</name>
</gene>
<dbReference type="GeneID" id="64969643"/>
<name>A0A7R7XEM8_9EURO</name>
<dbReference type="Proteomes" id="UP000654913">
    <property type="component" value="Chromosome 2"/>
</dbReference>
<protein>
    <submittedName>
        <fullName evidence="1">Uncharacterized protein</fullName>
    </submittedName>
</protein>
<reference evidence="1" key="1">
    <citation type="submission" date="2021-01" db="EMBL/GenBank/DDBJ databases">
        <authorList>
            <consortium name="Aspergillus puulaauensis MK2 genome sequencing consortium"/>
            <person name="Kazuki M."/>
            <person name="Futagami T."/>
        </authorList>
    </citation>
    <scope>NUCLEOTIDE SEQUENCE</scope>
    <source>
        <strain evidence="1">MK2</strain>
    </source>
</reference>
<dbReference type="RefSeq" id="XP_041551832.1">
    <property type="nucleotide sequence ID" value="XM_041698670.1"/>
</dbReference>
<organism evidence="1 2">
    <name type="scientific">Aspergillus puulaauensis</name>
    <dbReference type="NCBI Taxonomy" id="1220207"/>
    <lineage>
        <taxon>Eukaryota</taxon>
        <taxon>Fungi</taxon>
        <taxon>Dikarya</taxon>
        <taxon>Ascomycota</taxon>
        <taxon>Pezizomycotina</taxon>
        <taxon>Eurotiomycetes</taxon>
        <taxon>Eurotiomycetidae</taxon>
        <taxon>Eurotiales</taxon>
        <taxon>Aspergillaceae</taxon>
        <taxon>Aspergillus</taxon>
    </lineage>
</organism>